<accession>A0ABD1JK08</accession>
<dbReference type="InterPro" id="IPR011333">
    <property type="entry name" value="SKP1/BTB/POZ_sf"/>
</dbReference>
<evidence type="ECO:0000313" key="5">
    <source>
        <dbReference type="Proteomes" id="UP001591681"/>
    </source>
</evidence>
<dbReference type="InterPro" id="IPR000210">
    <property type="entry name" value="BTB/POZ_dom"/>
</dbReference>
<sequence length="564" mass="63131">MSAKGQVGYTYEFLDTSHPAQFLDSMWEFYAEGLFTDITLQCSGGQVFQCHRVALAARSPFFRVMFMADMREKSDSFVRLPGMDSEVLEMLIEFMYTSTVTVTQGNVEKLLEAADMLQLGPVKTACEEFLVRLLDVDNCLGMQAFAELHACTSLEQEAHRMVLFQFEELAGQEEFLEVSFEHLRSILSAKNLNVKRQEVLVDALVKWVSHGALARLGHTQALLHCIGMDLDEKNFFRTLLKSQRSCSDPSGPGLIRSALVSSLLPGFAITRLSCKKPTTSMYIIGGYHWHPLSEVHVWDPLSDTWAQGADMPDHPRESYSVTQLGLSIYVTGGYRTDTVEALDVVWVYHSDRDEWAPGCPMLGARYYHCSVALHGCVYAIGGYRGGAPTAEAEFYDPLKRKWFPVANMIQGVGNATACVLHDSIYVTGGHYGYKGSCTSEKIQMYRADLNEWAVATTCPHPEYGLCSVSLNNRLYVVGGQTAVTDCYDPKMDKWIKLSDMKERRMECGAVALNGFIYVTGGYSYTKGTYLQSMERYDPEHNTWEIMGTLPSAARSHGCVCVYHL</sequence>
<dbReference type="Gene3D" id="1.25.40.420">
    <property type="match status" value="1"/>
</dbReference>
<dbReference type="Gene3D" id="2.120.10.80">
    <property type="entry name" value="Kelch-type beta propeller"/>
    <property type="match status" value="2"/>
</dbReference>
<evidence type="ECO:0000313" key="4">
    <source>
        <dbReference type="EMBL" id="KAL2087491.1"/>
    </source>
</evidence>
<dbReference type="PIRSF" id="PIRSF037037">
    <property type="entry name" value="Kelch-like_protein_gigaxonin"/>
    <property type="match status" value="1"/>
</dbReference>
<evidence type="ECO:0000259" key="3">
    <source>
        <dbReference type="PROSITE" id="PS50097"/>
    </source>
</evidence>
<proteinExistence type="predicted"/>
<evidence type="ECO:0000256" key="2">
    <source>
        <dbReference type="ARBA" id="ARBA00022737"/>
    </source>
</evidence>
<evidence type="ECO:0000256" key="1">
    <source>
        <dbReference type="ARBA" id="ARBA00022441"/>
    </source>
</evidence>
<dbReference type="InterPro" id="IPR011043">
    <property type="entry name" value="Gal_Oxase/kelch_b-propeller"/>
</dbReference>
<organism evidence="4 5">
    <name type="scientific">Coilia grayii</name>
    <name type="common">Gray's grenadier anchovy</name>
    <dbReference type="NCBI Taxonomy" id="363190"/>
    <lineage>
        <taxon>Eukaryota</taxon>
        <taxon>Metazoa</taxon>
        <taxon>Chordata</taxon>
        <taxon>Craniata</taxon>
        <taxon>Vertebrata</taxon>
        <taxon>Euteleostomi</taxon>
        <taxon>Actinopterygii</taxon>
        <taxon>Neopterygii</taxon>
        <taxon>Teleostei</taxon>
        <taxon>Clupei</taxon>
        <taxon>Clupeiformes</taxon>
        <taxon>Clupeoidei</taxon>
        <taxon>Engraulidae</taxon>
        <taxon>Coilinae</taxon>
        <taxon>Coilia</taxon>
    </lineage>
</organism>
<dbReference type="InterPro" id="IPR015915">
    <property type="entry name" value="Kelch-typ_b-propeller"/>
</dbReference>
<keyword evidence="5" id="KW-1185">Reference proteome</keyword>
<dbReference type="Pfam" id="PF07707">
    <property type="entry name" value="BACK"/>
    <property type="match status" value="1"/>
</dbReference>
<gene>
    <name evidence="4" type="ORF">ACEWY4_016319</name>
</gene>
<dbReference type="PROSITE" id="PS50097">
    <property type="entry name" value="BTB"/>
    <property type="match status" value="1"/>
</dbReference>
<dbReference type="AlphaFoldDB" id="A0ABD1JK08"/>
<keyword evidence="2" id="KW-0677">Repeat</keyword>
<dbReference type="InterPro" id="IPR017096">
    <property type="entry name" value="BTB-kelch_protein"/>
</dbReference>
<dbReference type="SUPFAM" id="SSF50965">
    <property type="entry name" value="Galactose oxidase, central domain"/>
    <property type="match status" value="1"/>
</dbReference>
<dbReference type="PANTHER" id="PTHR24412">
    <property type="entry name" value="KELCH PROTEIN"/>
    <property type="match status" value="1"/>
</dbReference>
<feature type="domain" description="BTB" evidence="3">
    <location>
        <begin position="36"/>
        <end position="104"/>
    </location>
</feature>
<reference evidence="4 5" key="1">
    <citation type="submission" date="2024-09" db="EMBL/GenBank/DDBJ databases">
        <title>A chromosome-level genome assembly of Gray's grenadier anchovy, Coilia grayii.</title>
        <authorList>
            <person name="Fu Z."/>
        </authorList>
    </citation>
    <scope>NUCLEOTIDE SEQUENCE [LARGE SCALE GENOMIC DNA]</scope>
    <source>
        <strain evidence="4">G4</strain>
        <tissue evidence="4">Muscle</tissue>
    </source>
</reference>
<dbReference type="InterPro" id="IPR006652">
    <property type="entry name" value="Kelch_1"/>
</dbReference>
<protein>
    <recommendedName>
        <fullName evidence="3">BTB domain-containing protein</fullName>
    </recommendedName>
</protein>
<comment type="caution">
    <text evidence="4">The sequence shown here is derived from an EMBL/GenBank/DDBJ whole genome shotgun (WGS) entry which is preliminary data.</text>
</comment>
<dbReference type="PANTHER" id="PTHR24412:SF304">
    <property type="entry name" value="KELCH-LIKE PROTEIN 23"/>
    <property type="match status" value="1"/>
</dbReference>
<dbReference type="Pfam" id="PF01344">
    <property type="entry name" value="Kelch_1"/>
    <property type="match status" value="5"/>
</dbReference>
<dbReference type="InterPro" id="IPR011705">
    <property type="entry name" value="BACK"/>
</dbReference>
<dbReference type="SUPFAM" id="SSF117281">
    <property type="entry name" value="Kelch motif"/>
    <property type="match status" value="1"/>
</dbReference>
<keyword evidence="1" id="KW-0880">Kelch repeat</keyword>
<dbReference type="Proteomes" id="UP001591681">
    <property type="component" value="Unassembled WGS sequence"/>
</dbReference>
<name>A0ABD1JK08_9TELE</name>
<dbReference type="SMART" id="SM00875">
    <property type="entry name" value="BACK"/>
    <property type="match status" value="1"/>
</dbReference>
<dbReference type="SMART" id="SM00612">
    <property type="entry name" value="Kelch"/>
    <property type="match status" value="6"/>
</dbReference>
<dbReference type="EMBL" id="JBHFQA010000014">
    <property type="protein sequence ID" value="KAL2087491.1"/>
    <property type="molecule type" value="Genomic_DNA"/>
</dbReference>
<dbReference type="SUPFAM" id="SSF54695">
    <property type="entry name" value="POZ domain"/>
    <property type="match status" value="1"/>
</dbReference>
<dbReference type="SMART" id="SM00225">
    <property type="entry name" value="BTB"/>
    <property type="match status" value="1"/>
</dbReference>
<dbReference type="Pfam" id="PF00651">
    <property type="entry name" value="BTB"/>
    <property type="match status" value="1"/>
</dbReference>
<dbReference type="Gene3D" id="3.30.710.10">
    <property type="entry name" value="Potassium Channel Kv1.1, Chain A"/>
    <property type="match status" value="1"/>
</dbReference>